<sequence>MSGNALVHRMSFHPGRGCPRGRGGHGARPSAPAFRPQNLRLLHPQQPPVQYQYEPPSAPSTTFSNSPAPNFLPPRPDFVPFPPPMPPSAQGPLPPCPIRPPFPNHQMRPPFPVPPCFPPMPPPMPCPNNPPVPGAPPGQGAFPFMMPPPSMPHPPPPPVMPQQVNYQYPPGYSNHNFPPPNFNSYSFQNSFSFDFVVFKYSPTKESCI</sequence>
<evidence type="ECO:0000313" key="3">
    <source>
        <dbReference type="Proteomes" id="UP000694571"/>
    </source>
</evidence>
<dbReference type="Proteomes" id="UP000694571">
    <property type="component" value="Unplaced"/>
</dbReference>
<name>A0A8D1N4T7_PIG</name>
<proteinExistence type="predicted"/>
<feature type="region of interest" description="Disordered" evidence="1">
    <location>
        <begin position="1"/>
        <end position="33"/>
    </location>
</feature>
<reference evidence="2" key="1">
    <citation type="submission" date="2025-08" db="UniProtKB">
        <authorList>
            <consortium name="Ensembl"/>
        </authorList>
    </citation>
    <scope>IDENTIFICATION</scope>
</reference>
<dbReference type="Ensembl" id="ENSSSCT00050077809.1">
    <property type="protein sequence ID" value="ENSSSCP00050033473.1"/>
    <property type="gene ID" value="ENSSSCG00050057080.1"/>
</dbReference>
<evidence type="ECO:0000256" key="1">
    <source>
        <dbReference type="SAM" id="MobiDB-lite"/>
    </source>
</evidence>
<organism evidence="2 3">
    <name type="scientific">Sus scrofa</name>
    <name type="common">Pig</name>
    <dbReference type="NCBI Taxonomy" id="9823"/>
    <lineage>
        <taxon>Eukaryota</taxon>
        <taxon>Metazoa</taxon>
        <taxon>Chordata</taxon>
        <taxon>Craniata</taxon>
        <taxon>Vertebrata</taxon>
        <taxon>Euteleostomi</taxon>
        <taxon>Mammalia</taxon>
        <taxon>Eutheria</taxon>
        <taxon>Laurasiatheria</taxon>
        <taxon>Artiodactyla</taxon>
        <taxon>Suina</taxon>
        <taxon>Suidae</taxon>
        <taxon>Sus</taxon>
    </lineage>
</organism>
<evidence type="ECO:0000313" key="2">
    <source>
        <dbReference type="Ensembl" id="ENSSSCP00050033473.1"/>
    </source>
</evidence>
<accession>A0A8D1N4T7</accession>
<protein>
    <submittedName>
        <fullName evidence="2">Uncharacterized protein</fullName>
    </submittedName>
</protein>
<dbReference type="AlphaFoldDB" id="A0A8D1N4T7"/>